<dbReference type="Gene3D" id="2.60.40.1080">
    <property type="match status" value="1"/>
</dbReference>
<reference evidence="1 2" key="1">
    <citation type="submission" date="2018-12" db="EMBL/GenBank/DDBJ databases">
        <authorList>
            <person name="Yu L."/>
        </authorList>
    </citation>
    <scope>NUCLEOTIDE SEQUENCE [LARGE SCALE GENOMIC DNA]</scope>
    <source>
        <strain evidence="1 2">HAW-EB5</strain>
    </source>
</reference>
<sequence length="192" mass="19960">MPDSHFGCAGYHCYRVCRHTEYGLHSCGVRASIAKGTAQVYVATATYSDSTTQDVTNQVNWTSMLTDTATIDLNGQATSVNAGDTVIQAHFEGVDSNVADLTVVETSVVMWGESINGGNSSAVQAPLTNVQTIDSTGSAFAAVKADGTVVKWGNSDYGADSSVVQSQLISVQTICSTIGAFAALKTESSATN</sequence>
<dbReference type="OrthoDB" id="6192638at2"/>
<keyword evidence="2" id="KW-1185">Reference proteome</keyword>
<dbReference type="AlphaFoldDB" id="A0A3S0I646"/>
<comment type="caution">
    <text evidence="1">The sequence shown here is derived from an EMBL/GenBank/DDBJ whole genome shotgun (WGS) entry which is preliminary data.</text>
</comment>
<name>A0A3S0I646_9GAMM</name>
<evidence type="ECO:0000313" key="2">
    <source>
        <dbReference type="Proteomes" id="UP000282060"/>
    </source>
</evidence>
<evidence type="ECO:0000313" key="1">
    <source>
        <dbReference type="EMBL" id="RTR26069.1"/>
    </source>
</evidence>
<evidence type="ECO:0008006" key="3">
    <source>
        <dbReference type="Google" id="ProtNLM"/>
    </source>
</evidence>
<gene>
    <name evidence="1" type="ORF">EKG39_22380</name>
</gene>
<organism evidence="1 2">
    <name type="scientific">Shewanella atlantica</name>
    <dbReference type="NCBI Taxonomy" id="271099"/>
    <lineage>
        <taxon>Bacteria</taxon>
        <taxon>Pseudomonadati</taxon>
        <taxon>Pseudomonadota</taxon>
        <taxon>Gammaproteobacteria</taxon>
        <taxon>Alteromonadales</taxon>
        <taxon>Shewanellaceae</taxon>
        <taxon>Shewanella</taxon>
    </lineage>
</organism>
<dbReference type="InterPro" id="IPR009091">
    <property type="entry name" value="RCC1/BLIP-II"/>
</dbReference>
<dbReference type="EMBL" id="RXNV01000024">
    <property type="protein sequence ID" value="RTR26069.1"/>
    <property type="molecule type" value="Genomic_DNA"/>
</dbReference>
<accession>A0A3S0I646</accession>
<protein>
    <recommendedName>
        <fullName evidence="3">BIG2 domain-containing protein</fullName>
    </recommendedName>
</protein>
<proteinExistence type="predicted"/>
<dbReference type="Proteomes" id="UP000282060">
    <property type="component" value="Unassembled WGS sequence"/>
</dbReference>
<dbReference type="SUPFAM" id="SSF50985">
    <property type="entry name" value="RCC1/BLIP-II"/>
    <property type="match status" value="1"/>
</dbReference>